<sequence length="209" mass="23822">MPKGRKFLPSPANDGKWFSHIGLPTVPLPRTSATTTGLTYTWLNTASCKHETQRFPKTFVREEGKTERTYPISIHDNRLALQNFGEMFDCDLGRKKVSLERRQHNSSNPNLWAHDDVPQVNGGDDGLTLYQTSFLGNKTTEPPLYRRYPKSYSIKAKSASIQDDRSMWFGGHDTKHSTPVNVLALTQHPQNGPNPWRYSYHVTNSFSKQ</sequence>
<protein>
    <submittedName>
        <fullName evidence="2">TEX36 protein</fullName>
    </submittedName>
</protein>
<dbReference type="RefSeq" id="XP_039597956.1">
    <property type="nucleotide sequence ID" value="XM_039742022.1"/>
</dbReference>
<feature type="non-terminal residue" evidence="2">
    <location>
        <position position="209"/>
    </location>
</feature>
<dbReference type="Pfam" id="PF15115">
    <property type="entry name" value="HDNR"/>
    <property type="match status" value="1"/>
</dbReference>
<evidence type="ECO:0000259" key="1">
    <source>
        <dbReference type="Pfam" id="PF15115"/>
    </source>
</evidence>
<evidence type="ECO:0000313" key="2">
    <source>
        <dbReference type="EMBL" id="KAG2462768.1"/>
    </source>
</evidence>
<dbReference type="OrthoDB" id="10003408at2759"/>
<name>A0A8X7X5H6_POLSE</name>
<feature type="domain" description="Domain of unknown function with conserved HDNR motif" evidence="1">
    <location>
        <begin position="1"/>
        <end position="168"/>
    </location>
</feature>
<accession>A0A8X7X5H6</accession>
<dbReference type="Proteomes" id="UP000886611">
    <property type="component" value="Unassembled WGS sequence"/>
</dbReference>
<dbReference type="AlphaFoldDB" id="A0A8X7X5H6"/>
<dbReference type="GeneID" id="120518971"/>
<comment type="caution">
    <text evidence="2">The sequence shown here is derived from an EMBL/GenBank/DDBJ whole genome shotgun (WGS) entry which is preliminary data.</text>
</comment>
<evidence type="ECO:0000313" key="3">
    <source>
        <dbReference type="Proteomes" id="UP000886611"/>
    </source>
</evidence>
<organism evidence="2 3">
    <name type="scientific">Polypterus senegalus</name>
    <name type="common">Senegal bichir</name>
    <dbReference type="NCBI Taxonomy" id="55291"/>
    <lineage>
        <taxon>Eukaryota</taxon>
        <taxon>Metazoa</taxon>
        <taxon>Chordata</taxon>
        <taxon>Craniata</taxon>
        <taxon>Vertebrata</taxon>
        <taxon>Euteleostomi</taxon>
        <taxon>Actinopterygii</taxon>
        <taxon>Polypteriformes</taxon>
        <taxon>Polypteridae</taxon>
        <taxon>Polypterus</taxon>
    </lineage>
</organism>
<dbReference type="PANTHER" id="PTHR35440:SF1">
    <property type="entry name" value="TESTIS-EXPRESSED PROTEIN 36"/>
    <property type="match status" value="1"/>
</dbReference>
<dbReference type="InterPro" id="IPR029369">
    <property type="entry name" value="HDNR"/>
</dbReference>
<dbReference type="PANTHER" id="PTHR35440">
    <property type="entry name" value="TESTIS-EXPRESSED PROTEIN 36"/>
    <property type="match status" value="1"/>
</dbReference>
<dbReference type="EMBL" id="JAATIS010004040">
    <property type="protein sequence ID" value="KAG2462768.1"/>
    <property type="molecule type" value="Genomic_DNA"/>
</dbReference>
<keyword evidence="3" id="KW-1185">Reference proteome</keyword>
<proteinExistence type="predicted"/>
<reference evidence="2 3" key="1">
    <citation type="journal article" date="2021" name="Cell">
        <title>Tracing the genetic footprints of vertebrate landing in non-teleost ray-finned fishes.</title>
        <authorList>
            <person name="Bi X."/>
            <person name="Wang K."/>
            <person name="Yang L."/>
            <person name="Pan H."/>
            <person name="Jiang H."/>
            <person name="Wei Q."/>
            <person name="Fang M."/>
            <person name="Yu H."/>
            <person name="Zhu C."/>
            <person name="Cai Y."/>
            <person name="He Y."/>
            <person name="Gan X."/>
            <person name="Zeng H."/>
            <person name="Yu D."/>
            <person name="Zhu Y."/>
            <person name="Jiang H."/>
            <person name="Qiu Q."/>
            <person name="Yang H."/>
            <person name="Zhang Y.E."/>
            <person name="Wang W."/>
            <person name="Zhu M."/>
            <person name="He S."/>
            <person name="Zhang G."/>
        </authorList>
    </citation>
    <scope>NUCLEOTIDE SEQUENCE [LARGE SCALE GENOMIC DNA]</scope>
    <source>
        <strain evidence="2">Bchr_013</strain>
    </source>
</reference>
<gene>
    <name evidence="2" type="primary">Tex36</name>
    <name evidence="2" type="ORF">GTO96_0001408</name>
</gene>
<feature type="non-terminal residue" evidence="2">
    <location>
        <position position="1"/>
    </location>
</feature>